<sequence length="214" mass="23065">MTAIVRPVQPSDQRAVGDIAFGTGFFGQSARVYFPAPGLFRALWVAAYFRGAGFAGFVAEVDGQIVGYVLGAPDGNLYQQGLRRAAPEILAALPTWGLLGCLPYLGRAALWHAPQADPVRFPAHLHLNLLPDARGHRLGERLLRAHLRTLAGAGVPGVQLSTTTENAAALGLYRKVGFQVAHRRATPLWTPWLGRAATQVVMTLDLSRPDLLDL</sequence>
<evidence type="ECO:0000313" key="3">
    <source>
        <dbReference type="Proteomes" id="UP000644548"/>
    </source>
</evidence>
<dbReference type="InterPro" id="IPR000182">
    <property type="entry name" value="GNAT_dom"/>
</dbReference>
<gene>
    <name evidence="2" type="ORF">GCM10008960_05160</name>
</gene>
<feature type="domain" description="N-acetyltransferase" evidence="1">
    <location>
        <begin position="3"/>
        <end position="207"/>
    </location>
</feature>
<keyword evidence="3" id="KW-1185">Reference proteome</keyword>
<dbReference type="EMBL" id="BMQN01000001">
    <property type="protein sequence ID" value="GGR81210.1"/>
    <property type="molecule type" value="Genomic_DNA"/>
</dbReference>
<organism evidence="2 3">
    <name type="scientific">Deinococcus sedimenti</name>
    <dbReference type="NCBI Taxonomy" id="1867090"/>
    <lineage>
        <taxon>Bacteria</taxon>
        <taxon>Thermotogati</taxon>
        <taxon>Deinococcota</taxon>
        <taxon>Deinococci</taxon>
        <taxon>Deinococcales</taxon>
        <taxon>Deinococcaceae</taxon>
        <taxon>Deinococcus</taxon>
    </lineage>
</organism>
<dbReference type="Pfam" id="PF00583">
    <property type="entry name" value="Acetyltransf_1"/>
    <property type="match status" value="1"/>
</dbReference>
<protein>
    <submittedName>
        <fullName evidence="2">N-acetyltransferase</fullName>
    </submittedName>
</protein>
<dbReference type="Gene3D" id="3.40.630.30">
    <property type="match status" value="1"/>
</dbReference>
<dbReference type="RefSeq" id="WP_189071578.1">
    <property type="nucleotide sequence ID" value="NZ_BMQN01000001.1"/>
</dbReference>
<dbReference type="Proteomes" id="UP000644548">
    <property type="component" value="Unassembled WGS sequence"/>
</dbReference>
<proteinExistence type="predicted"/>
<accession>A0ABQ2RZ05</accession>
<evidence type="ECO:0000259" key="1">
    <source>
        <dbReference type="PROSITE" id="PS51186"/>
    </source>
</evidence>
<dbReference type="SUPFAM" id="SSF55729">
    <property type="entry name" value="Acyl-CoA N-acyltransferases (Nat)"/>
    <property type="match status" value="1"/>
</dbReference>
<comment type="caution">
    <text evidence="2">The sequence shown here is derived from an EMBL/GenBank/DDBJ whole genome shotgun (WGS) entry which is preliminary data.</text>
</comment>
<dbReference type="InterPro" id="IPR016181">
    <property type="entry name" value="Acyl_CoA_acyltransferase"/>
</dbReference>
<name>A0ABQ2RZ05_9DEIO</name>
<evidence type="ECO:0000313" key="2">
    <source>
        <dbReference type="EMBL" id="GGR81210.1"/>
    </source>
</evidence>
<reference evidence="3" key="1">
    <citation type="journal article" date="2019" name="Int. J. Syst. Evol. Microbiol.">
        <title>The Global Catalogue of Microorganisms (GCM) 10K type strain sequencing project: providing services to taxonomists for standard genome sequencing and annotation.</title>
        <authorList>
            <consortium name="The Broad Institute Genomics Platform"/>
            <consortium name="The Broad Institute Genome Sequencing Center for Infectious Disease"/>
            <person name="Wu L."/>
            <person name="Ma J."/>
        </authorList>
    </citation>
    <scope>NUCLEOTIDE SEQUENCE [LARGE SCALE GENOMIC DNA]</scope>
    <source>
        <strain evidence="3">JCM 31405</strain>
    </source>
</reference>
<dbReference type="PROSITE" id="PS51186">
    <property type="entry name" value="GNAT"/>
    <property type="match status" value="1"/>
</dbReference>